<dbReference type="AlphaFoldDB" id="A0A518JMV7"/>
<proteinExistence type="predicted"/>
<dbReference type="Proteomes" id="UP000315082">
    <property type="component" value="Chromosome"/>
</dbReference>
<name>A0A518JMV7_9BACT</name>
<dbReference type="RefSeq" id="WP_145089979.1">
    <property type="nucleotide sequence ID" value="NZ_CP036348.1"/>
</dbReference>
<accession>A0A518JMV7</accession>
<gene>
    <name evidence="1" type="ORF">Poly24_05150</name>
</gene>
<reference evidence="1 2" key="1">
    <citation type="submission" date="2019-02" db="EMBL/GenBank/DDBJ databases">
        <title>Deep-cultivation of Planctomycetes and their phenomic and genomic characterization uncovers novel biology.</title>
        <authorList>
            <person name="Wiegand S."/>
            <person name="Jogler M."/>
            <person name="Boedeker C."/>
            <person name="Pinto D."/>
            <person name="Vollmers J."/>
            <person name="Rivas-Marin E."/>
            <person name="Kohn T."/>
            <person name="Peeters S.H."/>
            <person name="Heuer A."/>
            <person name="Rast P."/>
            <person name="Oberbeckmann S."/>
            <person name="Bunk B."/>
            <person name="Jeske O."/>
            <person name="Meyerdierks A."/>
            <person name="Storesund J.E."/>
            <person name="Kallscheuer N."/>
            <person name="Luecker S."/>
            <person name="Lage O.M."/>
            <person name="Pohl T."/>
            <person name="Merkel B.J."/>
            <person name="Hornburger P."/>
            <person name="Mueller R.-W."/>
            <person name="Bruemmer F."/>
            <person name="Labrenz M."/>
            <person name="Spormann A.M."/>
            <person name="Op den Camp H."/>
            <person name="Overmann J."/>
            <person name="Amann R."/>
            <person name="Jetten M.S.M."/>
            <person name="Mascher T."/>
            <person name="Medema M.H."/>
            <person name="Devos D.P."/>
            <person name="Kaster A.-K."/>
            <person name="Ovreas L."/>
            <person name="Rohde M."/>
            <person name="Galperin M.Y."/>
            <person name="Jogler C."/>
        </authorList>
    </citation>
    <scope>NUCLEOTIDE SEQUENCE [LARGE SCALE GENOMIC DNA]</scope>
    <source>
        <strain evidence="1 2">Poly24</strain>
    </source>
</reference>
<evidence type="ECO:0000313" key="2">
    <source>
        <dbReference type="Proteomes" id="UP000315082"/>
    </source>
</evidence>
<sequence length="300" mass="34108">MLDFYAVTRQGTLSFDLERIRLERPVQEDLSAQFEAQAAEFVGADCEPLPFSCQHRIERDSKEVFCVDAFQIPKYLRPALDEPAAIGELRAPFTTAAPQVKAIVGVDATNESFFFQYFERRRILDRRRVFIFNGSSFNSIEYPAVMLDEHLVASIVDNRLCFKSFHRTNQFLDLSDLYATATDVEVSEVLSHPKLLADSAAIVDSGIANRTRQQFSRLIHLGILDRDGVTPDRIRNGARKYEGLESIRVRNFNGQRLVEVPTEKRVLAKFLKFLCEELYVGDLTGDQRSTNSSRVEVPSS</sequence>
<evidence type="ECO:0008006" key="3">
    <source>
        <dbReference type="Google" id="ProtNLM"/>
    </source>
</evidence>
<evidence type="ECO:0000313" key="1">
    <source>
        <dbReference type="EMBL" id="QDV66827.1"/>
    </source>
</evidence>
<dbReference type="KEGG" id="rcf:Poly24_05150"/>
<keyword evidence="2" id="KW-1185">Reference proteome</keyword>
<dbReference type="EMBL" id="CP036348">
    <property type="protein sequence ID" value="QDV66827.1"/>
    <property type="molecule type" value="Genomic_DNA"/>
</dbReference>
<protein>
    <recommendedName>
        <fullName evidence="3">DUF4868 domain-containing protein</fullName>
    </recommendedName>
</protein>
<dbReference type="OrthoDB" id="8899520at2"/>
<organism evidence="1 2">
    <name type="scientific">Rosistilla carotiformis</name>
    <dbReference type="NCBI Taxonomy" id="2528017"/>
    <lineage>
        <taxon>Bacteria</taxon>
        <taxon>Pseudomonadati</taxon>
        <taxon>Planctomycetota</taxon>
        <taxon>Planctomycetia</taxon>
        <taxon>Pirellulales</taxon>
        <taxon>Pirellulaceae</taxon>
        <taxon>Rosistilla</taxon>
    </lineage>
</organism>